<dbReference type="InterPro" id="IPR003593">
    <property type="entry name" value="AAA+_ATPase"/>
</dbReference>
<evidence type="ECO:0000256" key="4">
    <source>
        <dbReference type="ARBA" id="ARBA00022737"/>
    </source>
</evidence>
<evidence type="ECO:0000256" key="10">
    <source>
        <dbReference type="SAM" id="Phobius"/>
    </source>
</evidence>
<keyword evidence="6" id="KW-0067">ATP-binding</keyword>
<evidence type="ECO:0000256" key="3">
    <source>
        <dbReference type="ARBA" id="ARBA00022692"/>
    </source>
</evidence>
<dbReference type="Pfam" id="PF00664">
    <property type="entry name" value="ABC_membrane"/>
    <property type="match status" value="2"/>
</dbReference>
<feature type="transmembrane region" description="Helical" evidence="10">
    <location>
        <begin position="29"/>
        <end position="50"/>
    </location>
</feature>
<protein>
    <submittedName>
        <fullName evidence="13">P-loop containing nucleoside triphosphate hydrolase protein</fullName>
    </submittedName>
</protein>
<dbReference type="GO" id="GO:0016020">
    <property type="term" value="C:membrane"/>
    <property type="evidence" value="ECO:0007669"/>
    <property type="project" value="UniProtKB-SubCell"/>
</dbReference>
<dbReference type="InterPro" id="IPR050173">
    <property type="entry name" value="ABC_transporter_C-like"/>
</dbReference>
<evidence type="ECO:0000256" key="2">
    <source>
        <dbReference type="ARBA" id="ARBA00022448"/>
    </source>
</evidence>
<feature type="transmembrane region" description="Helical" evidence="10">
    <location>
        <begin position="224"/>
        <end position="240"/>
    </location>
</feature>
<dbReference type="SMART" id="SM00382">
    <property type="entry name" value="AAA"/>
    <property type="match status" value="2"/>
</dbReference>
<dbReference type="CDD" id="cd03250">
    <property type="entry name" value="ABCC_MRP_domain1"/>
    <property type="match status" value="1"/>
</dbReference>
<feature type="transmembrane region" description="Helical" evidence="10">
    <location>
        <begin position="423"/>
        <end position="448"/>
    </location>
</feature>
<evidence type="ECO:0000313" key="13">
    <source>
        <dbReference type="EMBL" id="KAJ7047568.1"/>
    </source>
</evidence>
<evidence type="ECO:0000256" key="7">
    <source>
        <dbReference type="ARBA" id="ARBA00022989"/>
    </source>
</evidence>
<keyword evidence="4" id="KW-0677">Repeat</keyword>
<dbReference type="PROSITE" id="PS50893">
    <property type="entry name" value="ABC_TRANSPORTER_2"/>
    <property type="match status" value="2"/>
</dbReference>
<dbReference type="SUPFAM" id="SSF52540">
    <property type="entry name" value="P-loop containing nucleoside triphosphate hydrolases"/>
    <property type="match status" value="2"/>
</dbReference>
<evidence type="ECO:0000256" key="6">
    <source>
        <dbReference type="ARBA" id="ARBA00022840"/>
    </source>
</evidence>
<evidence type="ECO:0000256" key="9">
    <source>
        <dbReference type="SAM" id="MobiDB-lite"/>
    </source>
</evidence>
<dbReference type="CDD" id="cd18604">
    <property type="entry name" value="ABC_6TM_VMR1_D2_like"/>
    <property type="match status" value="1"/>
</dbReference>
<feature type="transmembrane region" description="Helical" evidence="10">
    <location>
        <begin position="540"/>
        <end position="563"/>
    </location>
</feature>
<comment type="caution">
    <text evidence="13">The sequence shown here is derived from an EMBL/GenBank/DDBJ whole genome shotgun (WGS) entry which is preliminary data.</text>
</comment>
<sequence length="1518" mass="167567">MAFVRVLCPNSNPDPFALSDACIRASWSALVPTILVCGLCTTFIPVPAFLKRFVAPVFRPFQEFLTLEEAEAFLSGGSLPAYASTESNGTTSVLCFLALVEILLWSAVGISEFVSGAIFGTGRILPFLFMVPWVYSFLRPLMSAPIITAPMDLFWLFSLEFTGDLLLLGGLSLGYGTTSEAMATVLVVNTVLTVSLFVFVLRLPLGIPSREPTEGELEPAPEDYTSLFGWITFAWVFPLIRRGTINPLTEKDVWNLSPTMQARSVFHKFAYMNLILATLEHPVEGGRRLAYLYALLGFACMIAKSETDVLHFYYGRRASTRMRTELMVAVYEKALKRRDLTGIVDAEAKAEAKATRDAKAAKKDGKTPSTSKASSDGKEEEEDLGPKAGAQLGKIVNLMSVDAATVCSVPFYLVFLYGAPFEIAISLGWAAFSGMFFVILSIPLNYVIAKLNVKYEKGIVTARDKRTGVLNELISSIKFIKLGGAEERWLTKANDARDVELTWLVKSRFMEIAFHITWMLLPVLISVSSFYVYVKQGNDLTVATAFTFSAPLSAVPYTISFILQGNIALARISKFLDEDEVPDQVSALKSTSVEDAEVGLVIENGSFKWNELAAKISTAEPSESAAVEEETRFELRDISVSFPEGKLTCVVGPTASGKTALLLALLGEMTCFPGTQVNPPKSSRVDENGLMRSISYSAQTPWLQYATIKDNITFGFPFDEERYKSVLEACALLPDLAILPDGDRTEIGVRGVSLSVLYLASFRRRVALARAVYAWTKYDSHTARILFDKLFCGPLLRNRTVVLVTHHLDLLLSGQKGSGAHYIVRMLDGRIDAQGTVKDLRAHGVLEAIKPDSPASTALDEERPVDNAANPLSSEATTKLVKDEEQAKGDVEWRIYKTYFKASSYRIWMIVVLLVVFIEVWGEASQITFNSSFLRLHSFPLSSTPLIRVAIFASSLAHVFPPAQDNPMFYVGIYAAIGFSVSLVNASLVALHFYASFRASRRLFRNLLRTVVYSTFRWFDTTPKGRILNRVGKDISSVDTGLSQSMTNFTYTMAALAVAILTIAVVFPYFLLPGLLLSFAYYKLSVGYLHSSRDLRRMEANTRSPIFTGFSELLEGIVTVRAFGVEKVFLNEMYNKVDITTKSESLNTSISYWQANRWLLLNFDYLGSSAVFVTSLLAVSAFVPAGLAGICITVQIFLDLPHLLSNAQVDLNAVERVVNYLEIPQEPPSLIESNRPPAYWPSSASNNDLVVVEDLEVKYAPHLPSVLHGISFALKARERVGLLGRTGSGKSTLATSLLRFVEPIRGRIFVDGIDISTIGLNELRTRLFVDEFEDAECQEALYRVHLLNRSAHPSRRTSARGSPVAELEGETATSSGVSSVTELDPKTVISLDTMVSAEGANFSHGQRQLIALARALLRQSSIIILDEATSSIDFETDQKIQTTIREEFRDSLLLTVAHRIKTVIDYDRLIILDQGEIAQCDTPYNLIRAEGIFREMCKKSGAFDELEAAARTASSALK</sequence>
<dbReference type="PANTHER" id="PTHR24223:SF415">
    <property type="entry name" value="FI20190P1"/>
    <property type="match status" value="1"/>
</dbReference>
<feature type="domain" description="ABC transporter" evidence="11">
    <location>
        <begin position="616"/>
        <end position="853"/>
    </location>
</feature>
<keyword evidence="7 10" id="KW-1133">Transmembrane helix</keyword>
<feature type="transmembrane region" description="Helical" evidence="10">
    <location>
        <begin position="124"/>
        <end position="141"/>
    </location>
</feature>
<name>A0AAD6TNT6_9AGAR</name>
<feature type="transmembrane region" description="Helical" evidence="10">
    <location>
        <begin position="93"/>
        <end position="118"/>
    </location>
</feature>
<dbReference type="PROSITE" id="PS50929">
    <property type="entry name" value="ABC_TM1F"/>
    <property type="match status" value="2"/>
</dbReference>
<keyword evidence="3 10" id="KW-0812">Transmembrane</keyword>
<feature type="domain" description="ABC transporter" evidence="11">
    <location>
        <begin position="1252"/>
        <end position="1499"/>
    </location>
</feature>
<evidence type="ECO:0000256" key="5">
    <source>
        <dbReference type="ARBA" id="ARBA00022741"/>
    </source>
</evidence>
<dbReference type="PANTHER" id="PTHR24223">
    <property type="entry name" value="ATP-BINDING CASSETTE SUB-FAMILY C"/>
    <property type="match status" value="1"/>
</dbReference>
<keyword evidence="14" id="KW-1185">Reference proteome</keyword>
<gene>
    <name evidence="13" type="ORF">C8F04DRAFT_1059351</name>
</gene>
<dbReference type="Pfam" id="PF00005">
    <property type="entry name" value="ABC_tran"/>
    <property type="match status" value="2"/>
</dbReference>
<keyword evidence="2" id="KW-0813">Transport</keyword>
<dbReference type="SUPFAM" id="SSF90123">
    <property type="entry name" value="ABC transporter transmembrane region"/>
    <property type="match status" value="2"/>
</dbReference>
<feature type="compositionally biased region" description="Basic and acidic residues" evidence="9">
    <location>
        <begin position="357"/>
        <end position="366"/>
    </location>
</feature>
<dbReference type="Proteomes" id="UP001218188">
    <property type="component" value="Unassembled WGS sequence"/>
</dbReference>
<dbReference type="PROSITE" id="PS00211">
    <property type="entry name" value="ABC_TRANSPORTER_1"/>
    <property type="match status" value="1"/>
</dbReference>
<dbReference type="EMBL" id="JARJCM010000001">
    <property type="protein sequence ID" value="KAJ7047568.1"/>
    <property type="molecule type" value="Genomic_DNA"/>
</dbReference>
<feature type="region of interest" description="Disordered" evidence="9">
    <location>
        <begin position="357"/>
        <end position="385"/>
    </location>
</feature>
<dbReference type="FunFam" id="1.20.1560.10:FF:000013">
    <property type="entry name" value="ABC transporter C family member 2"/>
    <property type="match status" value="1"/>
</dbReference>
<keyword evidence="13" id="KW-0378">Hydrolase</keyword>
<feature type="transmembrane region" description="Helical" evidence="10">
    <location>
        <begin position="153"/>
        <end position="175"/>
    </location>
</feature>
<comment type="subcellular location">
    <subcellularLocation>
        <location evidence="1">Membrane</location>
        <topology evidence="1">Multi-pass membrane protein</topology>
    </subcellularLocation>
</comment>
<dbReference type="InterPro" id="IPR017871">
    <property type="entry name" value="ABC_transporter-like_CS"/>
</dbReference>
<dbReference type="GO" id="GO:0005524">
    <property type="term" value="F:ATP binding"/>
    <property type="evidence" value="ECO:0007669"/>
    <property type="project" value="UniProtKB-KW"/>
</dbReference>
<dbReference type="InterPro" id="IPR027417">
    <property type="entry name" value="P-loop_NTPase"/>
</dbReference>
<dbReference type="GO" id="GO:0016887">
    <property type="term" value="F:ATP hydrolysis activity"/>
    <property type="evidence" value="ECO:0007669"/>
    <property type="project" value="InterPro"/>
</dbReference>
<feature type="region of interest" description="Disordered" evidence="9">
    <location>
        <begin position="1352"/>
        <end position="1377"/>
    </location>
</feature>
<accession>A0AAD6TNT6</accession>
<dbReference type="GO" id="GO:0140359">
    <property type="term" value="F:ABC-type transporter activity"/>
    <property type="evidence" value="ECO:0007669"/>
    <property type="project" value="InterPro"/>
</dbReference>
<dbReference type="CDD" id="cd03244">
    <property type="entry name" value="ABCC_MRP_domain2"/>
    <property type="match status" value="1"/>
</dbReference>
<dbReference type="InterPro" id="IPR011527">
    <property type="entry name" value="ABC1_TM_dom"/>
</dbReference>
<dbReference type="InterPro" id="IPR036640">
    <property type="entry name" value="ABC1_TM_sf"/>
</dbReference>
<evidence type="ECO:0000256" key="8">
    <source>
        <dbReference type="ARBA" id="ARBA00023136"/>
    </source>
</evidence>
<dbReference type="CDD" id="cd18596">
    <property type="entry name" value="ABC_6TM_VMR1_D1_like"/>
    <property type="match status" value="1"/>
</dbReference>
<feature type="transmembrane region" description="Helical" evidence="10">
    <location>
        <begin position="969"/>
        <end position="995"/>
    </location>
</feature>
<organism evidence="13 14">
    <name type="scientific">Mycena alexandri</name>
    <dbReference type="NCBI Taxonomy" id="1745969"/>
    <lineage>
        <taxon>Eukaryota</taxon>
        <taxon>Fungi</taxon>
        <taxon>Dikarya</taxon>
        <taxon>Basidiomycota</taxon>
        <taxon>Agaricomycotina</taxon>
        <taxon>Agaricomycetes</taxon>
        <taxon>Agaricomycetidae</taxon>
        <taxon>Agaricales</taxon>
        <taxon>Marasmiineae</taxon>
        <taxon>Mycenaceae</taxon>
        <taxon>Mycena</taxon>
    </lineage>
</organism>
<feature type="domain" description="ABC transmembrane type-1" evidence="12">
    <location>
        <begin position="393"/>
        <end position="571"/>
    </location>
</feature>
<dbReference type="Gene3D" id="3.40.50.300">
    <property type="entry name" value="P-loop containing nucleotide triphosphate hydrolases"/>
    <property type="match status" value="2"/>
</dbReference>
<proteinExistence type="predicted"/>
<evidence type="ECO:0000313" key="14">
    <source>
        <dbReference type="Proteomes" id="UP001218188"/>
    </source>
</evidence>
<dbReference type="InterPro" id="IPR003439">
    <property type="entry name" value="ABC_transporter-like_ATP-bd"/>
</dbReference>
<feature type="domain" description="ABC transmembrane type-1" evidence="12">
    <location>
        <begin position="910"/>
        <end position="1163"/>
    </location>
</feature>
<evidence type="ECO:0000259" key="11">
    <source>
        <dbReference type="PROSITE" id="PS50893"/>
    </source>
</evidence>
<evidence type="ECO:0000256" key="1">
    <source>
        <dbReference type="ARBA" id="ARBA00004141"/>
    </source>
</evidence>
<reference evidence="13" key="1">
    <citation type="submission" date="2023-03" db="EMBL/GenBank/DDBJ databases">
        <title>Massive genome expansion in bonnet fungi (Mycena s.s.) driven by repeated elements and novel gene families across ecological guilds.</title>
        <authorList>
            <consortium name="Lawrence Berkeley National Laboratory"/>
            <person name="Harder C.B."/>
            <person name="Miyauchi S."/>
            <person name="Viragh M."/>
            <person name="Kuo A."/>
            <person name="Thoen E."/>
            <person name="Andreopoulos B."/>
            <person name="Lu D."/>
            <person name="Skrede I."/>
            <person name="Drula E."/>
            <person name="Henrissat B."/>
            <person name="Morin E."/>
            <person name="Kohler A."/>
            <person name="Barry K."/>
            <person name="LaButti K."/>
            <person name="Morin E."/>
            <person name="Salamov A."/>
            <person name="Lipzen A."/>
            <person name="Mereny Z."/>
            <person name="Hegedus B."/>
            <person name="Baldrian P."/>
            <person name="Stursova M."/>
            <person name="Weitz H."/>
            <person name="Taylor A."/>
            <person name="Grigoriev I.V."/>
            <person name="Nagy L.G."/>
            <person name="Martin F."/>
            <person name="Kauserud H."/>
        </authorList>
    </citation>
    <scope>NUCLEOTIDE SEQUENCE</scope>
    <source>
        <strain evidence="13">CBHHK200</strain>
    </source>
</reference>
<keyword evidence="5" id="KW-0547">Nucleotide-binding</keyword>
<feature type="transmembrane region" description="Helical" evidence="10">
    <location>
        <begin position="1054"/>
        <end position="1082"/>
    </location>
</feature>
<keyword evidence="8 10" id="KW-0472">Membrane</keyword>
<dbReference type="Gene3D" id="1.20.1560.10">
    <property type="entry name" value="ABC transporter type 1, transmembrane domain"/>
    <property type="match status" value="2"/>
</dbReference>
<evidence type="ECO:0000259" key="12">
    <source>
        <dbReference type="PROSITE" id="PS50929"/>
    </source>
</evidence>
<feature type="transmembrane region" description="Helical" evidence="10">
    <location>
        <begin position="181"/>
        <end position="203"/>
    </location>
</feature>
<feature type="transmembrane region" description="Helical" evidence="10">
    <location>
        <begin position="512"/>
        <end position="534"/>
    </location>
</feature>
<feature type="transmembrane region" description="Helical" evidence="10">
    <location>
        <begin position="395"/>
        <end position="417"/>
    </location>
</feature>
<feature type="transmembrane region" description="Helical" evidence="10">
    <location>
        <begin position="905"/>
        <end position="922"/>
    </location>
</feature>